<keyword evidence="3" id="KW-0732">Signal</keyword>
<feature type="region of interest" description="Disordered" evidence="1">
    <location>
        <begin position="115"/>
        <end position="148"/>
    </location>
</feature>
<dbReference type="Pfam" id="PF13620">
    <property type="entry name" value="CarboxypepD_reg"/>
    <property type="match status" value="1"/>
</dbReference>
<dbReference type="OrthoDB" id="57539at2"/>
<feature type="transmembrane region" description="Helical" evidence="2">
    <location>
        <begin position="157"/>
        <end position="177"/>
    </location>
</feature>
<keyword evidence="2" id="KW-0812">Transmembrane</keyword>
<keyword evidence="5" id="KW-1185">Reference proteome</keyword>
<dbReference type="InterPro" id="IPR008969">
    <property type="entry name" value="CarboxyPept-like_regulatory"/>
</dbReference>
<evidence type="ECO:0000256" key="3">
    <source>
        <dbReference type="SAM" id="SignalP"/>
    </source>
</evidence>
<dbReference type="InterPro" id="IPR008964">
    <property type="entry name" value="Invasin/intimin_cell_adhesion"/>
</dbReference>
<feature type="transmembrane region" description="Helical" evidence="2">
    <location>
        <begin position="184"/>
        <end position="205"/>
    </location>
</feature>
<keyword evidence="2" id="KW-0472">Membrane</keyword>
<dbReference type="Gene3D" id="2.60.40.1120">
    <property type="entry name" value="Carboxypeptidase-like, regulatory domain"/>
    <property type="match status" value="2"/>
</dbReference>
<feature type="signal peptide" evidence="3">
    <location>
        <begin position="1"/>
        <end position="26"/>
    </location>
</feature>
<keyword evidence="2" id="KW-1133">Transmembrane helix</keyword>
<dbReference type="SUPFAM" id="SSF49373">
    <property type="entry name" value="Invasin/intimin cell-adhesion fragments"/>
    <property type="match status" value="1"/>
</dbReference>
<dbReference type="EMBL" id="RBZP01000030">
    <property type="protein sequence ID" value="RKQ28560.1"/>
    <property type="molecule type" value="Genomic_DNA"/>
</dbReference>
<organism evidence="4 5">
    <name type="scientific">Oceanobacillus halophilus</name>
    <dbReference type="NCBI Taxonomy" id="930130"/>
    <lineage>
        <taxon>Bacteria</taxon>
        <taxon>Bacillati</taxon>
        <taxon>Bacillota</taxon>
        <taxon>Bacilli</taxon>
        <taxon>Bacillales</taxon>
        <taxon>Bacillaceae</taxon>
        <taxon>Oceanobacillus</taxon>
    </lineage>
</organism>
<sequence>MDFKKIWVGIVIVVLALFGMASVSSAEDNSIIDIDFTTDKEAYESTDEITSTITITNSSNRYYAEELDIRTSLPDELEVMDQDMKVDDGQVIWDVDSLERGESTELTIKTKLKENMEESSNQVAGEKTDSSDNSAGTNTSSSNDELTAPQTGDYSSIVKYIVILVVSVVAGVLAFIFMRKKKLLKYLTFLLPILIIFSSVSVAHAEESNVQTFTETHQLTIGEQSYNLETTITATIQDGQVEVPVTGTAFDSNGNLMENDELTFTAKIEDELVEEVVQTDDEGYFVVRLVENVTYDVKGNGLEAQLKANDLNEMELTNQEGEIQLGKKLVNGDNRSSLQPSAIYLSDEEASKITEISSDLSQATLSESVDIQADDLIVVPEWEDYPAGIAFQVTSVQVTDGTVTLNLTQPELEDIFKEIIGDLEADMTSDNFVPAEGVSIAEDPTAGLEHFSPRYTSITDQAMSLGGKVTLNLGDLYKNEEFSLKGSVDLSGQVTGDIDWRLGLNPVEEFDFNFQGEQRVNAEVATSVTKKKEVPLGKFIAPTQIPGLAVSVPFDLVTSVNGKVSVKISYGMRENIGLAYERGSGMRTYPEENFEPFFNTSDINGSGGVSAGVRMSVLAQALGIDLAGAAATGSVSGNATTSILGPEGLFQCITLAGSFDGKLNLRAPVFDWESSGSIDFSKVFASKKFGNCVSSININPSELEMSPGETTSVNVTARDNIQQAPINNDDKLRFDVSDDTIRVEKNPTRVDIVASESAQDGDVIEVKGIYDTGDSEITDTLTVKIVDEREKGKLVGKVVDAVEDTPLSEATVKVYRDDREVSSVHTAEDGTYETNLTPGMYKVEVSHTGYVTDSSQVEITSSDTTTYDSELQLVGDEYAGTGTVAGQIVNALTGNGVAELTIEIRKGKNNTTGEVVETLTTNDNGGYEVELPGGNYTMALNKEGYIPAQANILSIGGEVRGNQNGTISPDGVIDENLRIVLTWGESPRDLDSHLTGPKIDGGRFHIYYSDKVYRDDGNDVNLDRDDVSSYGPETVTVINKMQMGTYTYAIHNYTGRYLNENNQLDLSNSDARVQIYREDTLLATFNVPVDQVGNSWRVFEIRDGEIVPINTIETISSWGSADSFAPVGE</sequence>
<proteinExistence type="predicted"/>
<dbReference type="SUPFAM" id="SSF49464">
    <property type="entry name" value="Carboxypeptidase regulatory domain-like"/>
    <property type="match status" value="2"/>
</dbReference>
<accession>A0A494ZSE0</accession>
<protein>
    <submittedName>
        <fullName evidence="4">Uncharacterized protein</fullName>
    </submittedName>
</protein>
<comment type="caution">
    <text evidence="4">The sequence shown here is derived from an EMBL/GenBank/DDBJ whole genome shotgun (WGS) entry which is preliminary data.</text>
</comment>
<feature type="chain" id="PRO_5019732524" evidence="3">
    <location>
        <begin position="27"/>
        <end position="1129"/>
    </location>
</feature>
<gene>
    <name evidence="4" type="ORF">D8M06_18780</name>
</gene>
<dbReference type="RefSeq" id="WP_121206117.1">
    <property type="nucleotide sequence ID" value="NZ_RBZP01000030.1"/>
</dbReference>
<feature type="compositionally biased region" description="Polar residues" evidence="1">
    <location>
        <begin position="131"/>
        <end position="148"/>
    </location>
</feature>
<evidence type="ECO:0000313" key="4">
    <source>
        <dbReference type="EMBL" id="RKQ28560.1"/>
    </source>
</evidence>
<dbReference type="AlphaFoldDB" id="A0A494ZSE0"/>
<evidence type="ECO:0000313" key="5">
    <source>
        <dbReference type="Proteomes" id="UP000269301"/>
    </source>
</evidence>
<name>A0A494ZSE0_9BACI</name>
<evidence type="ECO:0000256" key="1">
    <source>
        <dbReference type="SAM" id="MobiDB-lite"/>
    </source>
</evidence>
<reference evidence="4 5" key="1">
    <citation type="journal article" date="2016" name="Int. J. Syst. Evol. Microbiol.">
        <title>Oceanobacillus halophilus sp. nov., a novel moderately halophilic bacterium from a hypersaline lake.</title>
        <authorList>
            <person name="Amoozegar M.A."/>
            <person name="Bagheri M."/>
            <person name="Makhdoumi A."/>
            <person name="Nikou M.M."/>
            <person name="Fazeli S.A.S."/>
            <person name="Schumann P."/>
            <person name="Sproer C."/>
            <person name="Sanchez-Porro C."/>
            <person name="Ventosa A."/>
        </authorList>
    </citation>
    <scope>NUCLEOTIDE SEQUENCE [LARGE SCALE GENOMIC DNA]</scope>
    <source>
        <strain evidence="4 5">DSM 23996</strain>
    </source>
</reference>
<dbReference type="Proteomes" id="UP000269301">
    <property type="component" value="Unassembled WGS sequence"/>
</dbReference>
<evidence type="ECO:0000256" key="2">
    <source>
        <dbReference type="SAM" id="Phobius"/>
    </source>
</evidence>